<reference evidence="1 2" key="1">
    <citation type="journal article" date="2012" name="PLoS Pathog.">
        <title>Diverse lifestyles and strategies of plant pathogenesis encoded in the genomes of eighteen Dothideomycetes fungi.</title>
        <authorList>
            <person name="Ohm R.A."/>
            <person name="Feau N."/>
            <person name="Henrissat B."/>
            <person name="Schoch C.L."/>
            <person name="Horwitz B.A."/>
            <person name="Barry K.W."/>
            <person name="Condon B.J."/>
            <person name="Copeland A.C."/>
            <person name="Dhillon B."/>
            <person name="Glaser F."/>
            <person name="Hesse C.N."/>
            <person name="Kosti I."/>
            <person name="LaButti K."/>
            <person name="Lindquist E.A."/>
            <person name="Lucas S."/>
            <person name="Salamov A.A."/>
            <person name="Bradshaw R.E."/>
            <person name="Ciuffetti L."/>
            <person name="Hamelin R.C."/>
            <person name="Kema G.H.J."/>
            <person name="Lawrence C."/>
            <person name="Scott J.A."/>
            <person name="Spatafora J.W."/>
            <person name="Turgeon B.G."/>
            <person name="de Wit P.J.G.M."/>
            <person name="Zhong S."/>
            <person name="Goodwin S.B."/>
            <person name="Grigoriev I.V."/>
        </authorList>
    </citation>
    <scope>NUCLEOTIDE SEQUENCE [LARGE SCALE GENOMIC DNA]</scope>
    <source>
        <strain evidence="1 2">UAMH 10762</strain>
    </source>
</reference>
<name>M2N6T8_BAUPA</name>
<sequence>MPDPAVISGFTCRTSHSSQCMSVLEDGGEVLCFPTNARLRSSRCGDRHGAVKVGALIAKVENFASVPRLTAIGMVTSSDDSNGRYRPVRLSASVENTGYSGVAHRNTTGTR</sequence>
<dbReference type="Proteomes" id="UP000011761">
    <property type="component" value="Unassembled WGS sequence"/>
</dbReference>
<gene>
    <name evidence="1" type="ORF">BAUCODRAFT_124395</name>
</gene>
<dbReference type="KEGG" id="bcom:BAUCODRAFT_124395"/>
<dbReference type="GeneID" id="19107875"/>
<protein>
    <submittedName>
        <fullName evidence="1">Uncharacterized protein</fullName>
    </submittedName>
</protein>
<evidence type="ECO:0000313" key="1">
    <source>
        <dbReference type="EMBL" id="EMC94799.1"/>
    </source>
</evidence>
<accession>M2N6T8</accession>
<dbReference type="HOGENOM" id="CLU_2157910_0_0_1"/>
<proteinExistence type="predicted"/>
<keyword evidence="2" id="KW-1185">Reference proteome</keyword>
<dbReference type="RefSeq" id="XP_007678495.1">
    <property type="nucleotide sequence ID" value="XM_007680305.1"/>
</dbReference>
<dbReference type="AlphaFoldDB" id="M2N6T8"/>
<organism evidence="1 2">
    <name type="scientific">Baudoinia panamericana (strain UAMH 10762)</name>
    <name type="common">Angels' share fungus</name>
    <name type="synonym">Baudoinia compniacensis (strain UAMH 10762)</name>
    <dbReference type="NCBI Taxonomy" id="717646"/>
    <lineage>
        <taxon>Eukaryota</taxon>
        <taxon>Fungi</taxon>
        <taxon>Dikarya</taxon>
        <taxon>Ascomycota</taxon>
        <taxon>Pezizomycotina</taxon>
        <taxon>Dothideomycetes</taxon>
        <taxon>Dothideomycetidae</taxon>
        <taxon>Mycosphaerellales</taxon>
        <taxon>Teratosphaeriaceae</taxon>
        <taxon>Baudoinia</taxon>
    </lineage>
</organism>
<evidence type="ECO:0000313" key="2">
    <source>
        <dbReference type="Proteomes" id="UP000011761"/>
    </source>
</evidence>
<dbReference type="EMBL" id="KB445558">
    <property type="protein sequence ID" value="EMC94799.1"/>
    <property type="molecule type" value="Genomic_DNA"/>
</dbReference>